<feature type="transmembrane region" description="Helical" evidence="7">
    <location>
        <begin position="215"/>
        <end position="232"/>
    </location>
</feature>
<protein>
    <recommendedName>
        <fullName evidence="8">Cation/H+ exchanger transmembrane domain-containing protein</fullName>
    </recommendedName>
</protein>
<evidence type="ECO:0000313" key="10">
    <source>
        <dbReference type="Proteomes" id="UP001465153"/>
    </source>
</evidence>
<evidence type="ECO:0000256" key="3">
    <source>
        <dbReference type="ARBA" id="ARBA00022692"/>
    </source>
</evidence>
<dbReference type="Proteomes" id="UP001465153">
    <property type="component" value="Unassembled WGS sequence"/>
</dbReference>
<keyword evidence="6 7" id="KW-0472">Membrane</keyword>
<keyword evidence="4 7" id="KW-1133">Transmembrane helix</keyword>
<gene>
    <name evidence="9" type="ORF">NBRC116591_07870</name>
</gene>
<keyword evidence="10" id="KW-1185">Reference proteome</keyword>
<feature type="transmembrane region" description="Helical" evidence="7">
    <location>
        <begin position="354"/>
        <end position="378"/>
    </location>
</feature>
<dbReference type="RefSeq" id="WP_353301750.1">
    <property type="nucleotide sequence ID" value="NZ_BAABWN010000002.1"/>
</dbReference>
<dbReference type="Gene3D" id="1.20.1530.20">
    <property type="match status" value="1"/>
</dbReference>
<dbReference type="PANTHER" id="PTHR43021">
    <property type="entry name" value="NA(+)/H(+) ANTIPORTER-RELATED"/>
    <property type="match status" value="1"/>
</dbReference>
<evidence type="ECO:0000313" key="9">
    <source>
        <dbReference type="EMBL" id="GAA6166977.1"/>
    </source>
</evidence>
<dbReference type="InterPro" id="IPR006153">
    <property type="entry name" value="Cation/H_exchanger_TM"/>
</dbReference>
<feature type="transmembrane region" description="Helical" evidence="7">
    <location>
        <begin position="151"/>
        <end position="177"/>
    </location>
</feature>
<reference evidence="9 10" key="1">
    <citation type="submission" date="2024-04" db="EMBL/GenBank/DDBJ databases">
        <title>Draft genome sequence of Sessilibacter corallicola NBRC 116591.</title>
        <authorList>
            <person name="Miyakawa T."/>
            <person name="Kusuya Y."/>
            <person name="Miura T."/>
        </authorList>
    </citation>
    <scope>NUCLEOTIDE SEQUENCE [LARGE SCALE GENOMIC DNA]</scope>
    <source>
        <strain evidence="9 10">KU-00831-HH</strain>
    </source>
</reference>
<dbReference type="Pfam" id="PF00999">
    <property type="entry name" value="Na_H_Exchanger"/>
    <property type="match status" value="1"/>
</dbReference>
<evidence type="ECO:0000256" key="2">
    <source>
        <dbReference type="ARBA" id="ARBA00022449"/>
    </source>
</evidence>
<feature type="domain" description="Cation/H+ exchanger transmembrane" evidence="8">
    <location>
        <begin position="20"/>
        <end position="367"/>
    </location>
</feature>
<keyword evidence="5" id="KW-0406">Ion transport</keyword>
<feature type="transmembrane region" description="Helical" evidence="7">
    <location>
        <begin position="266"/>
        <end position="284"/>
    </location>
</feature>
<evidence type="ECO:0000256" key="7">
    <source>
        <dbReference type="SAM" id="Phobius"/>
    </source>
</evidence>
<evidence type="ECO:0000256" key="5">
    <source>
        <dbReference type="ARBA" id="ARBA00023065"/>
    </source>
</evidence>
<feature type="transmembrane region" description="Helical" evidence="7">
    <location>
        <begin position="189"/>
        <end position="208"/>
    </location>
</feature>
<keyword evidence="3 7" id="KW-0812">Transmembrane</keyword>
<evidence type="ECO:0000256" key="4">
    <source>
        <dbReference type="ARBA" id="ARBA00022989"/>
    </source>
</evidence>
<keyword evidence="2" id="KW-0813">Transport</keyword>
<feature type="transmembrane region" description="Helical" evidence="7">
    <location>
        <begin position="325"/>
        <end position="348"/>
    </location>
</feature>
<evidence type="ECO:0000256" key="1">
    <source>
        <dbReference type="ARBA" id="ARBA00004141"/>
    </source>
</evidence>
<feature type="transmembrane region" description="Helical" evidence="7">
    <location>
        <begin position="118"/>
        <end position="139"/>
    </location>
</feature>
<comment type="caution">
    <text evidence="9">The sequence shown here is derived from an EMBL/GenBank/DDBJ whole genome shotgun (WGS) entry which is preliminary data.</text>
</comment>
<proteinExistence type="predicted"/>
<comment type="subcellular location">
    <subcellularLocation>
        <location evidence="1">Membrane</location>
        <topology evidence="1">Multi-pass membrane protein</topology>
    </subcellularLocation>
</comment>
<evidence type="ECO:0000259" key="8">
    <source>
        <dbReference type="Pfam" id="PF00999"/>
    </source>
</evidence>
<dbReference type="PANTHER" id="PTHR43021:SF2">
    <property type="entry name" value="CATION_H+ EXCHANGER DOMAIN-CONTAINING PROTEIN"/>
    <property type="match status" value="1"/>
</dbReference>
<sequence>MTGEEIILITIGSFFCLGLIADAVARNTKIPRVTLLVSIGVLIGPQVFDVIPHVVEDQFDWLTSIALVMVGFLLGGKLTASTFSQLGTSLFSISLGESLCAALMVGVGMFVVGVPWQVALVLGCIAAATAAEIAFDAVVETKAQSPFSKILLGAVALDDVWSLLLFSAGLAVIAVGSDWESLGTITRELGGGILLGIVIGLPASAVTGRLKPGEPILLEALAVVFICGGLALWLEVSFLLAAITTGCVIANLARHHERPFTAIENIEWPFLLLFFILAGTLLEFDSLITLLVPTVMYVILRIVGKFLGGYAGASIAGNNKTTKRWIGLSLLPQAGAAIGMALVASHYLPQYQQLIIQIVIASSIVFELLGPVLTTIALKKNEA</sequence>
<evidence type="ECO:0000256" key="6">
    <source>
        <dbReference type="ARBA" id="ARBA00023136"/>
    </source>
</evidence>
<feature type="transmembrane region" description="Helical" evidence="7">
    <location>
        <begin position="61"/>
        <end position="78"/>
    </location>
</feature>
<feature type="transmembrane region" description="Helical" evidence="7">
    <location>
        <begin position="6"/>
        <end position="24"/>
    </location>
</feature>
<dbReference type="EMBL" id="BAABWN010000002">
    <property type="protein sequence ID" value="GAA6166977.1"/>
    <property type="molecule type" value="Genomic_DNA"/>
</dbReference>
<accession>A0ABQ0A5P6</accession>
<dbReference type="InterPro" id="IPR038770">
    <property type="entry name" value="Na+/solute_symporter_sf"/>
</dbReference>
<feature type="transmembrane region" description="Helical" evidence="7">
    <location>
        <begin position="90"/>
        <end position="112"/>
    </location>
</feature>
<organism evidence="9 10">
    <name type="scientific">Sessilibacter corallicola</name>
    <dbReference type="NCBI Taxonomy" id="2904075"/>
    <lineage>
        <taxon>Bacteria</taxon>
        <taxon>Pseudomonadati</taxon>
        <taxon>Pseudomonadota</taxon>
        <taxon>Gammaproteobacteria</taxon>
        <taxon>Cellvibrionales</taxon>
        <taxon>Cellvibrionaceae</taxon>
        <taxon>Sessilibacter</taxon>
    </lineage>
</organism>
<feature type="transmembrane region" description="Helical" evidence="7">
    <location>
        <begin position="33"/>
        <end position="55"/>
    </location>
</feature>
<keyword evidence="2" id="KW-0050">Antiport</keyword>
<name>A0ABQ0A5P6_9GAMM</name>